<dbReference type="Proteomes" id="UP000317171">
    <property type="component" value="Chromosome"/>
</dbReference>
<accession>A0A517REP1</accession>
<proteinExistence type="predicted"/>
<evidence type="ECO:0000313" key="1">
    <source>
        <dbReference type="EMBL" id="QDT42339.1"/>
    </source>
</evidence>
<name>A0A517REP1_9PLAN</name>
<dbReference type="AlphaFoldDB" id="A0A517REP1"/>
<dbReference type="RefSeq" id="WP_145215393.1">
    <property type="nucleotide sequence ID" value="NZ_CP036269.1"/>
</dbReference>
<keyword evidence="2" id="KW-1185">Reference proteome</keyword>
<sequence>MKSSLKKYLIVFVSVACYLLLMKVAIVNKHSPQREISQLESTVARIPLGSSQDETETLMGSPPDATSNSKGVIVNPTMMLAAVNEQIVKYGVPQEYTLHTWKRDDVIATVAFDQTGKVVCRWAWSKSSMRRRSYHPYSPYEILKRVGLF</sequence>
<dbReference type="OrthoDB" id="287250at2"/>
<gene>
    <name evidence="1" type="ORF">Pan241w_24220</name>
</gene>
<protein>
    <submittedName>
        <fullName evidence="1">Uncharacterized protein</fullName>
    </submittedName>
</protein>
<organism evidence="1 2">
    <name type="scientific">Gimesia alba</name>
    <dbReference type="NCBI Taxonomy" id="2527973"/>
    <lineage>
        <taxon>Bacteria</taxon>
        <taxon>Pseudomonadati</taxon>
        <taxon>Planctomycetota</taxon>
        <taxon>Planctomycetia</taxon>
        <taxon>Planctomycetales</taxon>
        <taxon>Planctomycetaceae</taxon>
        <taxon>Gimesia</taxon>
    </lineage>
</organism>
<evidence type="ECO:0000313" key="2">
    <source>
        <dbReference type="Proteomes" id="UP000317171"/>
    </source>
</evidence>
<reference evidence="1 2" key="1">
    <citation type="submission" date="2019-02" db="EMBL/GenBank/DDBJ databases">
        <title>Deep-cultivation of Planctomycetes and their phenomic and genomic characterization uncovers novel biology.</title>
        <authorList>
            <person name="Wiegand S."/>
            <person name="Jogler M."/>
            <person name="Boedeker C."/>
            <person name="Pinto D."/>
            <person name="Vollmers J."/>
            <person name="Rivas-Marin E."/>
            <person name="Kohn T."/>
            <person name="Peeters S.H."/>
            <person name="Heuer A."/>
            <person name="Rast P."/>
            <person name="Oberbeckmann S."/>
            <person name="Bunk B."/>
            <person name="Jeske O."/>
            <person name="Meyerdierks A."/>
            <person name="Storesund J.E."/>
            <person name="Kallscheuer N."/>
            <person name="Luecker S."/>
            <person name="Lage O.M."/>
            <person name="Pohl T."/>
            <person name="Merkel B.J."/>
            <person name="Hornburger P."/>
            <person name="Mueller R.-W."/>
            <person name="Bruemmer F."/>
            <person name="Labrenz M."/>
            <person name="Spormann A.M."/>
            <person name="Op den Camp H."/>
            <person name="Overmann J."/>
            <person name="Amann R."/>
            <person name="Jetten M.S.M."/>
            <person name="Mascher T."/>
            <person name="Medema M.H."/>
            <person name="Devos D.P."/>
            <person name="Kaster A.-K."/>
            <person name="Ovreas L."/>
            <person name="Rohde M."/>
            <person name="Galperin M.Y."/>
            <person name="Jogler C."/>
        </authorList>
    </citation>
    <scope>NUCLEOTIDE SEQUENCE [LARGE SCALE GENOMIC DNA]</scope>
    <source>
        <strain evidence="1 2">Pan241w</strain>
    </source>
</reference>
<dbReference type="KEGG" id="gaz:Pan241w_24220"/>
<dbReference type="EMBL" id="CP036269">
    <property type="protein sequence ID" value="QDT42339.1"/>
    <property type="molecule type" value="Genomic_DNA"/>
</dbReference>